<organism evidence="13 15">
    <name type="scientific">Neisseria macacae ATCC 33926</name>
    <dbReference type="NCBI Taxonomy" id="997348"/>
    <lineage>
        <taxon>Bacteria</taxon>
        <taxon>Pseudomonadati</taxon>
        <taxon>Pseudomonadota</taxon>
        <taxon>Betaproteobacteria</taxon>
        <taxon>Neisseriales</taxon>
        <taxon>Neisseriaceae</taxon>
        <taxon>Neisseria</taxon>
    </lineage>
</organism>
<evidence type="ECO:0000259" key="12">
    <source>
        <dbReference type="Pfam" id="PF25963"/>
    </source>
</evidence>
<keyword evidence="4" id="KW-1003">Cell membrane</keyword>
<dbReference type="Gene3D" id="2.40.50.100">
    <property type="match status" value="1"/>
</dbReference>
<evidence type="ECO:0000259" key="11">
    <source>
        <dbReference type="Pfam" id="PF25885"/>
    </source>
</evidence>
<evidence type="ECO:0000313" key="14">
    <source>
        <dbReference type="EMBL" id="UNV85445.1"/>
    </source>
</evidence>
<evidence type="ECO:0000256" key="2">
    <source>
        <dbReference type="ARBA" id="ARBA00009477"/>
    </source>
</evidence>
<evidence type="ECO:0000256" key="1">
    <source>
        <dbReference type="ARBA" id="ARBA00004377"/>
    </source>
</evidence>
<evidence type="ECO:0000256" key="10">
    <source>
        <dbReference type="SAM" id="Phobius"/>
    </source>
</evidence>
<gene>
    <name evidence="13" type="primary">emrA2</name>
    <name evidence="13" type="ORF">HMPREF9418_2739</name>
    <name evidence="14" type="ORF">MON40_02665</name>
</gene>
<evidence type="ECO:0000313" key="16">
    <source>
        <dbReference type="Proteomes" id="UP000829455"/>
    </source>
</evidence>
<dbReference type="RefSeq" id="WP_003757026.1">
    <property type="nucleotide sequence ID" value="NZ_CP094241.1"/>
</dbReference>
<evidence type="ECO:0000256" key="5">
    <source>
        <dbReference type="ARBA" id="ARBA00022519"/>
    </source>
</evidence>
<dbReference type="PANTHER" id="PTHR30386">
    <property type="entry name" value="MEMBRANE FUSION SUBUNIT OF EMRAB-TOLC MULTIDRUG EFFLUX PUMP"/>
    <property type="match status" value="1"/>
</dbReference>
<keyword evidence="8 10" id="KW-0472">Membrane</keyword>
<dbReference type="GO" id="GO:1990961">
    <property type="term" value="P:xenobiotic detoxification by transmembrane export across the plasma membrane"/>
    <property type="evidence" value="ECO:0007669"/>
    <property type="project" value="UniProtKB-ARBA"/>
</dbReference>
<evidence type="ECO:0000256" key="3">
    <source>
        <dbReference type="ARBA" id="ARBA00022448"/>
    </source>
</evidence>
<reference evidence="14 16" key="2">
    <citation type="submission" date="2022-03" db="EMBL/GenBank/DDBJ databases">
        <title>Genome sequencing of Neisseria macacae.</title>
        <authorList>
            <person name="Baek M.-G."/>
        </authorList>
    </citation>
    <scope>NUCLEOTIDE SEQUENCE [LARGE SCALE GENOMIC DNA]</scope>
    <source>
        <strain evidence="14 16">ATCC 33926</strain>
    </source>
</reference>
<dbReference type="InterPro" id="IPR058633">
    <property type="entry name" value="EmrA/FarA_HH"/>
</dbReference>
<dbReference type="FunFam" id="2.40.30.170:FF:000003">
    <property type="entry name" value="Multidrug resistance protein A"/>
    <property type="match status" value="1"/>
</dbReference>
<dbReference type="InterPro" id="IPR050739">
    <property type="entry name" value="MFP"/>
</dbReference>
<keyword evidence="3" id="KW-0813">Transport</keyword>
<dbReference type="GO" id="GO:0015721">
    <property type="term" value="P:bile acid and bile salt transport"/>
    <property type="evidence" value="ECO:0007669"/>
    <property type="project" value="UniProtKB-ARBA"/>
</dbReference>
<dbReference type="EMBL" id="CP094241">
    <property type="protein sequence ID" value="UNV85445.1"/>
    <property type="molecule type" value="Genomic_DNA"/>
</dbReference>
<feature type="region of interest" description="Disordered" evidence="9">
    <location>
        <begin position="1"/>
        <end position="21"/>
    </location>
</feature>
<feature type="domain" description="p-hydroxybenzoic acid efflux pump subunit AaeA-like beta-barrel" evidence="12">
    <location>
        <begin position="258"/>
        <end position="350"/>
    </location>
</feature>
<dbReference type="EMBL" id="AFQE01000137">
    <property type="protein sequence ID" value="EGQ74583.1"/>
    <property type="molecule type" value="Genomic_DNA"/>
</dbReference>
<dbReference type="Pfam" id="PF25885">
    <property type="entry name" value="HH_EMRA"/>
    <property type="match status" value="1"/>
</dbReference>
<feature type="transmembrane region" description="Helical" evidence="10">
    <location>
        <begin position="29"/>
        <end position="51"/>
    </location>
</feature>
<protein>
    <submittedName>
        <fullName evidence="14">Efflux RND transporter periplasmic adaptor subunit</fullName>
    </submittedName>
    <submittedName>
        <fullName evidence="13">Multidrug resistance protein A</fullName>
    </submittedName>
</protein>
<keyword evidence="6 10" id="KW-0812">Transmembrane</keyword>
<keyword evidence="16" id="KW-1185">Reference proteome</keyword>
<evidence type="ECO:0000256" key="9">
    <source>
        <dbReference type="SAM" id="MobiDB-lite"/>
    </source>
</evidence>
<keyword evidence="5" id="KW-0997">Cell inner membrane</keyword>
<dbReference type="Proteomes" id="UP000004982">
    <property type="component" value="Unassembled WGS sequence"/>
</dbReference>
<dbReference type="InterPro" id="IPR058634">
    <property type="entry name" value="AaeA-lik-b-barrel"/>
</dbReference>
<feature type="domain" description="Multidrug export protein EmrA/FarA alpha-helical hairpin" evidence="11">
    <location>
        <begin position="101"/>
        <end position="222"/>
    </location>
</feature>
<evidence type="ECO:0000256" key="4">
    <source>
        <dbReference type="ARBA" id="ARBA00022475"/>
    </source>
</evidence>
<name>A0AA36XK61_9NEIS</name>
<evidence type="ECO:0000313" key="15">
    <source>
        <dbReference type="Proteomes" id="UP000004982"/>
    </source>
</evidence>
<dbReference type="GO" id="GO:0005886">
    <property type="term" value="C:plasma membrane"/>
    <property type="evidence" value="ECO:0007669"/>
    <property type="project" value="UniProtKB-SubCell"/>
</dbReference>
<evidence type="ECO:0000256" key="7">
    <source>
        <dbReference type="ARBA" id="ARBA00022989"/>
    </source>
</evidence>
<accession>A0AA36XK61</accession>
<dbReference type="Pfam" id="PF25963">
    <property type="entry name" value="Beta-barrel_AAEA"/>
    <property type="match status" value="1"/>
</dbReference>
<dbReference type="Gene3D" id="1.10.287.470">
    <property type="entry name" value="Helix hairpin bin"/>
    <property type="match status" value="1"/>
</dbReference>
<comment type="subcellular location">
    <subcellularLocation>
        <location evidence="1">Cell inner membrane</location>
        <topology evidence="1">Single-pass membrane protein</topology>
    </subcellularLocation>
</comment>
<sequence>MDANLENNEQLRNSGTKSSRVGRKRGRNLAVITLLFILIAVGVALAYFLFWQYEEETEDAYVAGHLVQITPQVTGTVRKVMYDDTDVVKKGDVLVALDDSDFQLAYERAQNELIQAIRQNKQQTAVNSKAKAQVLLRKAELAKAQADLRRREALSGTDAISGEELSHARAAVVQAQAALKAVEAEETSAQAVLGNNIPLRQQPAVQTAISHIKDAWLNLQRTQIRAPMNGQIAKRNVQVGQRIAQGSPMMAVVPLSNLWVDANFKESQLRQMKIGQPVEMTADLYGNKVVYHGRVMGLSAGTGSAFSLLPPQNATGNWIKVVQRVPVRISLDAKELQANPLRVGLSMKVKVDISGAGSGKNMTAAADKNVASPETEGVDWAAADALIDKIFEKYAK</sequence>
<dbReference type="AlphaFoldDB" id="A0AA36XK61"/>
<comment type="similarity">
    <text evidence="2">Belongs to the membrane fusion protein (MFP) (TC 8.A.1) family.</text>
</comment>
<dbReference type="SUPFAM" id="SSF111369">
    <property type="entry name" value="HlyD-like secretion proteins"/>
    <property type="match status" value="2"/>
</dbReference>
<evidence type="ECO:0000313" key="13">
    <source>
        <dbReference type="EMBL" id="EGQ74583.1"/>
    </source>
</evidence>
<dbReference type="Proteomes" id="UP000829455">
    <property type="component" value="Chromosome"/>
</dbReference>
<keyword evidence="7 10" id="KW-1133">Transmembrane helix</keyword>
<dbReference type="PANTHER" id="PTHR30386:SF19">
    <property type="entry name" value="MULTIDRUG EXPORT PROTEIN EMRA-RELATED"/>
    <property type="match status" value="1"/>
</dbReference>
<evidence type="ECO:0000256" key="6">
    <source>
        <dbReference type="ARBA" id="ARBA00022692"/>
    </source>
</evidence>
<reference evidence="13 15" key="1">
    <citation type="submission" date="2011-05" db="EMBL/GenBank/DDBJ databases">
        <authorList>
            <person name="Muzny D."/>
            <person name="Qin X."/>
            <person name="Deng J."/>
            <person name="Jiang H."/>
            <person name="Liu Y."/>
            <person name="Qu J."/>
            <person name="Song X.-Z."/>
            <person name="Zhang L."/>
            <person name="Thornton R."/>
            <person name="Coyle M."/>
            <person name="Francisco L."/>
            <person name="Jackson L."/>
            <person name="Javaid M."/>
            <person name="Korchina V."/>
            <person name="Kovar C."/>
            <person name="Mata R."/>
            <person name="Mathew T."/>
            <person name="Ngo R."/>
            <person name="Nguyen L."/>
            <person name="Nguyen N."/>
            <person name="Okwuonu G."/>
            <person name="Ongeri F."/>
            <person name="Pham C."/>
            <person name="Simmons D."/>
            <person name="Wilczek-Boney K."/>
            <person name="Hale W."/>
            <person name="Jakkamsetti A."/>
            <person name="Pham P."/>
            <person name="Ruth R."/>
            <person name="San Lucas F."/>
            <person name="Warren J."/>
            <person name="Zhang J."/>
            <person name="Zhao Z."/>
            <person name="Zhou C."/>
            <person name="Zhu D."/>
            <person name="Lee S."/>
            <person name="Bess C."/>
            <person name="Blankenburg K."/>
            <person name="Forbes L."/>
            <person name="Fu Q."/>
            <person name="Gubbala S."/>
            <person name="Hirani K."/>
            <person name="Jayaseelan J.C."/>
            <person name="Lara F."/>
            <person name="Munidasa M."/>
            <person name="Palculict T."/>
            <person name="Patil S."/>
            <person name="Pu L.-L."/>
            <person name="Saada N."/>
            <person name="Tang L."/>
            <person name="Weissenberger G."/>
            <person name="Zhu Y."/>
            <person name="Hemphill L."/>
            <person name="Shang Y."/>
            <person name="Youmans B."/>
            <person name="Ayvaz T."/>
            <person name="Ross M."/>
            <person name="Santibanez J."/>
            <person name="Aqrawi P."/>
            <person name="Gross S."/>
            <person name="Joshi V."/>
            <person name="Fowler G."/>
            <person name="Nazareth L."/>
            <person name="Reid J."/>
            <person name="Worley K."/>
            <person name="Petrosino J."/>
            <person name="Highlander S."/>
            <person name="Gibbs R."/>
        </authorList>
    </citation>
    <scope>NUCLEOTIDE SEQUENCE [LARGE SCALE GENOMIC DNA]</scope>
    <source>
        <strain evidence="13 15">ATCC 33926</strain>
    </source>
</reference>
<evidence type="ECO:0000256" key="8">
    <source>
        <dbReference type="ARBA" id="ARBA00023136"/>
    </source>
</evidence>
<feature type="compositionally biased region" description="Polar residues" evidence="9">
    <location>
        <begin position="1"/>
        <end position="19"/>
    </location>
</feature>
<proteinExistence type="inferred from homology"/>
<dbReference type="GO" id="GO:0046677">
    <property type="term" value="P:response to antibiotic"/>
    <property type="evidence" value="ECO:0007669"/>
    <property type="project" value="UniProtKB-ARBA"/>
</dbReference>
<dbReference type="Gene3D" id="2.40.30.170">
    <property type="match status" value="1"/>
</dbReference>